<evidence type="ECO:0000313" key="2">
    <source>
        <dbReference type="Proteomes" id="UP001055879"/>
    </source>
</evidence>
<comment type="caution">
    <text evidence="1">The sequence shown here is derived from an EMBL/GenBank/DDBJ whole genome shotgun (WGS) entry which is preliminary data.</text>
</comment>
<gene>
    <name evidence="1" type="ORF">L6452_32620</name>
</gene>
<name>A0ACB8Z469_ARCLA</name>
<sequence length="112" mass="12398">MRGLPDLLGFTRQDRKGQKTLVAGALKREKNVEEAKQGFEDKQGGAVGGLGGVHISCSITWLERIIWLDQRKNLNNFYKTSGLKTTSSPMMRDGFKISLVNMAMGQDDEPAI</sequence>
<reference evidence="1 2" key="2">
    <citation type="journal article" date="2022" name="Mol. Ecol. Resour.">
        <title>The genomes of chicory, endive, great burdock and yacon provide insights into Asteraceae paleo-polyploidization history and plant inulin production.</title>
        <authorList>
            <person name="Fan W."/>
            <person name="Wang S."/>
            <person name="Wang H."/>
            <person name="Wang A."/>
            <person name="Jiang F."/>
            <person name="Liu H."/>
            <person name="Zhao H."/>
            <person name="Xu D."/>
            <person name="Zhang Y."/>
        </authorList>
    </citation>
    <scope>NUCLEOTIDE SEQUENCE [LARGE SCALE GENOMIC DNA]</scope>
    <source>
        <strain evidence="2">cv. Niubang</strain>
    </source>
</reference>
<dbReference type="EMBL" id="CM042057">
    <property type="protein sequence ID" value="KAI3692797.1"/>
    <property type="molecule type" value="Genomic_DNA"/>
</dbReference>
<keyword evidence="2" id="KW-1185">Reference proteome</keyword>
<protein>
    <submittedName>
        <fullName evidence="1">Uncharacterized protein</fullName>
    </submittedName>
</protein>
<dbReference type="Proteomes" id="UP001055879">
    <property type="component" value="Linkage Group LG11"/>
</dbReference>
<organism evidence="1 2">
    <name type="scientific">Arctium lappa</name>
    <name type="common">Greater burdock</name>
    <name type="synonym">Lappa major</name>
    <dbReference type="NCBI Taxonomy" id="4217"/>
    <lineage>
        <taxon>Eukaryota</taxon>
        <taxon>Viridiplantae</taxon>
        <taxon>Streptophyta</taxon>
        <taxon>Embryophyta</taxon>
        <taxon>Tracheophyta</taxon>
        <taxon>Spermatophyta</taxon>
        <taxon>Magnoliopsida</taxon>
        <taxon>eudicotyledons</taxon>
        <taxon>Gunneridae</taxon>
        <taxon>Pentapetalae</taxon>
        <taxon>asterids</taxon>
        <taxon>campanulids</taxon>
        <taxon>Asterales</taxon>
        <taxon>Asteraceae</taxon>
        <taxon>Carduoideae</taxon>
        <taxon>Cardueae</taxon>
        <taxon>Arctiinae</taxon>
        <taxon>Arctium</taxon>
    </lineage>
</organism>
<accession>A0ACB8Z469</accession>
<evidence type="ECO:0000313" key="1">
    <source>
        <dbReference type="EMBL" id="KAI3692797.1"/>
    </source>
</evidence>
<reference evidence="2" key="1">
    <citation type="journal article" date="2022" name="Mol. Ecol. Resour.">
        <title>The genomes of chicory, endive, great burdock and yacon provide insights into Asteraceae palaeo-polyploidization history and plant inulin production.</title>
        <authorList>
            <person name="Fan W."/>
            <person name="Wang S."/>
            <person name="Wang H."/>
            <person name="Wang A."/>
            <person name="Jiang F."/>
            <person name="Liu H."/>
            <person name="Zhao H."/>
            <person name="Xu D."/>
            <person name="Zhang Y."/>
        </authorList>
    </citation>
    <scope>NUCLEOTIDE SEQUENCE [LARGE SCALE GENOMIC DNA]</scope>
    <source>
        <strain evidence="2">cv. Niubang</strain>
    </source>
</reference>
<proteinExistence type="predicted"/>